<accession>A0A2M7G278</accession>
<evidence type="ECO:0000313" key="2">
    <source>
        <dbReference type="EMBL" id="PIW15801.1"/>
    </source>
</evidence>
<sequence length="106" mass="12531">MSFHQMFLKDIYELYQEKKSDYEWIDVRRPDEWEIGTIPGVQRIVLDDLPDHFDKMDKSRTYIMICRSGGRSGRACHHMAENGFKNLINFEGGMLSWYAAGHELEK</sequence>
<evidence type="ECO:0000313" key="3">
    <source>
        <dbReference type="Proteomes" id="UP000231019"/>
    </source>
</evidence>
<dbReference type="InterPro" id="IPR050229">
    <property type="entry name" value="GlpE_sulfurtransferase"/>
</dbReference>
<dbReference type="InterPro" id="IPR001763">
    <property type="entry name" value="Rhodanese-like_dom"/>
</dbReference>
<organism evidence="2 3">
    <name type="scientific">bacterium (Candidatus Blackallbacteria) CG17_big_fil_post_rev_8_21_14_2_50_48_46</name>
    <dbReference type="NCBI Taxonomy" id="2014261"/>
    <lineage>
        <taxon>Bacteria</taxon>
        <taxon>Candidatus Blackallbacteria</taxon>
    </lineage>
</organism>
<dbReference type="InterPro" id="IPR036873">
    <property type="entry name" value="Rhodanese-like_dom_sf"/>
</dbReference>
<comment type="caution">
    <text evidence="2">The sequence shown here is derived from an EMBL/GenBank/DDBJ whole genome shotgun (WGS) entry which is preliminary data.</text>
</comment>
<evidence type="ECO:0000259" key="1">
    <source>
        <dbReference type="PROSITE" id="PS50206"/>
    </source>
</evidence>
<dbReference type="Pfam" id="PF00581">
    <property type="entry name" value="Rhodanese"/>
    <property type="match status" value="1"/>
</dbReference>
<dbReference type="Proteomes" id="UP000231019">
    <property type="component" value="Unassembled WGS sequence"/>
</dbReference>
<dbReference type="PROSITE" id="PS50206">
    <property type="entry name" value="RHODANESE_3"/>
    <property type="match status" value="1"/>
</dbReference>
<gene>
    <name evidence="2" type="ORF">COW36_15755</name>
</gene>
<dbReference type="SUPFAM" id="SSF52821">
    <property type="entry name" value="Rhodanese/Cell cycle control phosphatase"/>
    <property type="match status" value="1"/>
</dbReference>
<feature type="domain" description="Rhodanese" evidence="1">
    <location>
        <begin position="18"/>
        <end position="106"/>
    </location>
</feature>
<dbReference type="EMBL" id="PFFQ01000044">
    <property type="protein sequence ID" value="PIW15801.1"/>
    <property type="molecule type" value="Genomic_DNA"/>
</dbReference>
<dbReference type="PANTHER" id="PTHR43031:SF16">
    <property type="entry name" value="OXIDOREDUCTASE"/>
    <property type="match status" value="1"/>
</dbReference>
<dbReference type="PANTHER" id="PTHR43031">
    <property type="entry name" value="FAD-DEPENDENT OXIDOREDUCTASE"/>
    <property type="match status" value="1"/>
</dbReference>
<dbReference type="Gene3D" id="3.40.250.10">
    <property type="entry name" value="Rhodanese-like domain"/>
    <property type="match status" value="1"/>
</dbReference>
<proteinExistence type="predicted"/>
<dbReference type="SMART" id="SM00450">
    <property type="entry name" value="RHOD"/>
    <property type="match status" value="1"/>
</dbReference>
<dbReference type="AlphaFoldDB" id="A0A2M7G278"/>
<name>A0A2M7G278_9BACT</name>
<dbReference type="CDD" id="cd00158">
    <property type="entry name" value="RHOD"/>
    <property type="match status" value="1"/>
</dbReference>
<reference evidence="2 3" key="1">
    <citation type="submission" date="2017-09" db="EMBL/GenBank/DDBJ databases">
        <title>Depth-based differentiation of microbial function through sediment-hosted aquifers and enrichment of novel symbionts in the deep terrestrial subsurface.</title>
        <authorList>
            <person name="Probst A.J."/>
            <person name="Ladd B."/>
            <person name="Jarett J.K."/>
            <person name="Geller-Mcgrath D.E."/>
            <person name="Sieber C.M."/>
            <person name="Emerson J.B."/>
            <person name="Anantharaman K."/>
            <person name="Thomas B.C."/>
            <person name="Malmstrom R."/>
            <person name="Stieglmeier M."/>
            <person name="Klingl A."/>
            <person name="Woyke T."/>
            <person name="Ryan C.M."/>
            <person name="Banfield J.F."/>
        </authorList>
    </citation>
    <scope>NUCLEOTIDE SEQUENCE [LARGE SCALE GENOMIC DNA]</scope>
    <source>
        <strain evidence="2">CG17_big_fil_post_rev_8_21_14_2_50_48_46</strain>
    </source>
</reference>
<protein>
    <recommendedName>
        <fullName evidence="1">Rhodanese domain-containing protein</fullName>
    </recommendedName>
</protein>